<evidence type="ECO:0000313" key="3">
    <source>
        <dbReference type="Proteomes" id="UP000010552"/>
    </source>
</evidence>
<name>L5L391_PTEAL</name>
<gene>
    <name evidence="2" type="ORF">PAL_GLEAN10016592</name>
</gene>
<organism evidence="2 3">
    <name type="scientific">Pteropus alecto</name>
    <name type="common">Black flying fox</name>
    <dbReference type="NCBI Taxonomy" id="9402"/>
    <lineage>
        <taxon>Eukaryota</taxon>
        <taxon>Metazoa</taxon>
        <taxon>Chordata</taxon>
        <taxon>Craniata</taxon>
        <taxon>Vertebrata</taxon>
        <taxon>Euteleostomi</taxon>
        <taxon>Mammalia</taxon>
        <taxon>Eutheria</taxon>
        <taxon>Laurasiatheria</taxon>
        <taxon>Chiroptera</taxon>
        <taxon>Yinpterochiroptera</taxon>
        <taxon>Pteropodoidea</taxon>
        <taxon>Pteropodidae</taxon>
        <taxon>Pteropodinae</taxon>
        <taxon>Pteropus</taxon>
    </lineage>
</organism>
<proteinExistence type="predicted"/>
<protein>
    <submittedName>
        <fullName evidence="2">Uncharacterized protein</fullName>
    </submittedName>
</protein>
<dbReference type="AlphaFoldDB" id="L5L391"/>
<dbReference type="EMBL" id="KB030405">
    <property type="protein sequence ID" value="ELK17498.1"/>
    <property type="molecule type" value="Genomic_DNA"/>
</dbReference>
<dbReference type="Proteomes" id="UP000010552">
    <property type="component" value="Unassembled WGS sequence"/>
</dbReference>
<evidence type="ECO:0000313" key="2">
    <source>
        <dbReference type="EMBL" id="ELK17498.1"/>
    </source>
</evidence>
<evidence type="ECO:0000256" key="1">
    <source>
        <dbReference type="SAM" id="MobiDB-lite"/>
    </source>
</evidence>
<feature type="compositionally biased region" description="Gly residues" evidence="1">
    <location>
        <begin position="102"/>
        <end position="114"/>
    </location>
</feature>
<feature type="compositionally biased region" description="Acidic residues" evidence="1">
    <location>
        <begin position="91"/>
        <end position="101"/>
    </location>
</feature>
<dbReference type="InParanoid" id="L5L391"/>
<feature type="region of interest" description="Disordered" evidence="1">
    <location>
        <begin position="63"/>
        <end position="142"/>
    </location>
</feature>
<accession>L5L391</accession>
<sequence>MPAEGKNAQQKQHPQEVPLTFAGKRAGLLAQAAARWTLGKGSCEQGAGRRCFLARGDSRIQKTFPLHRQTSEALPVCGLGPKKTPLTKRDEDEDEDEDDDGGSGGNGSDGGDGSDGLTETRKESPAGEEATEASGLGSPGLLLNCYSFSSLQD</sequence>
<keyword evidence="3" id="KW-1185">Reference proteome</keyword>
<reference evidence="3" key="1">
    <citation type="journal article" date="2013" name="Science">
        <title>Comparative analysis of bat genomes provides insight into the evolution of flight and immunity.</title>
        <authorList>
            <person name="Zhang G."/>
            <person name="Cowled C."/>
            <person name="Shi Z."/>
            <person name="Huang Z."/>
            <person name="Bishop-Lilly K.A."/>
            <person name="Fang X."/>
            <person name="Wynne J.W."/>
            <person name="Xiong Z."/>
            <person name="Baker M.L."/>
            <person name="Zhao W."/>
            <person name="Tachedjian M."/>
            <person name="Zhu Y."/>
            <person name="Zhou P."/>
            <person name="Jiang X."/>
            <person name="Ng J."/>
            <person name="Yang L."/>
            <person name="Wu L."/>
            <person name="Xiao J."/>
            <person name="Feng Y."/>
            <person name="Chen Y."/>
            <person name="Sun X."/>
            <person name="Zhang Y."/>
            <person name="Marsh G.A."/>
            <person name="Crameri G."/>
            <person name="Broder C.C."/>
            <person name="Frey K.G."/>
            <person name="Wang L.F."/>
            <person name="Wang J."/>
        </authorList>
    </citation>
    <scope>NUCLEOTIDE SEQUENCE [LARGE SCALE GENOMIC DNA]</scope>
</reference>